<name>A0AAP0JMW8_9MAGN</name>
<dbReference type="EMBL" id="JBBNAF010000006">
    <property type="protein sequence ID" value="KAK9135855.1"/>
    <property type="molecule type" value="Genomic_DNA"/>
</dbReference>
<proteinExistence type="predicted"/>
<keyword evidence="3" id="KW-1185">Reference proteome</keyword>
<evidence type="ECO:0000313" key="3">
    <source>
        <dbReference type="Proteomes" id="UP001420932"/>
    </source>
</evidence>
<reference evidence="2 3" key="1">
    <citation type="submission" date="2024-01" db="EMBL/GenBank/DDBJ databases">
        <title>Genome assemblies of Stephania.</title>
        <authorList>
            <person name="Yang L."/>
        </authorList>
    </citation>
    <scope>NUCLEOTIDE SEQUENCE [LARGE SCALE GENOMIC DNA]</scope>
    <source>
        <strain evidence="2">YNDBR</strain>
        <tissue evidence="2">Leaf</tissue>
    </source>
</reference>
<evidence type="ECO:0000313" key="2">
    <source>
        <dbReference type="EMBL" id="KAK9135855.1"/>
    </source>
</evidence>
<sequence length="162" mass="17801">MDTPVVKGDEEEHEEGPVRTPKSFRGSEMQQWEAHFFARQIIPTKDSAFSKGAICTCGRHLSATSAPHTLPAQLLVLLPPPLLPPLPLCARVWCRCSPAALCSRVCSLSTELLPHPSIYTPTSLVTGLPSRDPYRPYPCIPTETDAENILCIGFGKEMMGMR</sequence>
<accession>A0AAP0JMW8</accession>
<dbReference type="Proteomes" id="UP001420932">
    <property type="component" value="Unassembled WGS sequence"/>
</dbReference>
<protein>
    <submittedName>
        <fullName evidence="2">Uncharacterized protein</fullName>
    </submittedName>
</protein>
<gene>
    <name evidence="2" type="ORF">Syun_015185</name>
</gene>
<feature type="region of interest" description="Disordered" evidence="1">
    <location>
        <begin position="1"/>
        <end position="24"/>
    </location>
</feature>
<comment type="caution">
    <text evidence="2">The sequence shown here is derived from an EMBL/GenBank/DDBJ whole genome shotgun (WGS) entry which is preliminary data.</text>
</comment>
<organism evidence="2 3">
    <name type="scientific">Stephania yunnanensis</name>
    <dbReference type="NCBI Taxonomy" id="152371"/>
    <lineage>
        <taxon>Eukaryota</taxon>
        <taxon>Viridiplantae</taxon>
        <taxon>Streptophyta</taxon>
        <taxon>Embryophyta</taxon>
        <taxon>Tracheophyta</taxon>
        <taxon>Spermatophyta</taxon>
        <taxon>Magnoliopsida</taxon>
        <taxon>Ranunculales</taxon>
        <taxon>Menispermaceae</taxon>
        <taxon>Menispermoideae</taxon>
        <taxon>Cissampelideae</taxon>
        <taxon>Stephania</taxon>
    </lineage>
</organism>
<dbReference type="AlphaFoldDB" id="A0AAP0JMW8"/>
<evidence type="ECO:0000256" key="1">
    <source>
        <dbReference type="SAM" id="MobiDB-lite"/>
    </source>
</evidence>